<keyword evidence="1" id="KW-0808">Transferase</keyword>
<evidence type="ECO:0000256" key="2">
    <source>
        <dbReference type="ARBA" id="ARBA00022695"/>
    </source>
</evidence>
<evidence type="ECO:0000256" key="3">
    <source>
        <dbReference type="ARBA" id="ARBA00022722"/>
    </source>
</evidence>
<dbReference type="InterPro" id="IPR043502">
    <property type="entry name" value="DNA/RNA_pol_sf"/>
</dbReference>
<gene>
    <name evidence="8" type="ORF">AWZ03_014725</name>
</gene>
<comment type="caution">
    <text evidence="8">The sequence shown here is derived from an EMBL/GenBank/DDBJ whole genome shotgun (WGS) entry which is preliminary data.</text>
</comment>
<evidence type="ECO:0000256" key="1">
    <source>
        <dbReference type="ARBA" id="ARBA00022679"/>
    </source>
</evidence>
<dbReference type="GO" id="GO:0016787">
    <property type="term" value="F:hydrolase activity"/>
    <property type="evidence" value="ECO:0007669"/>
    <property type="project" value="UniProtKB-KW"/>
</dbReference>
<protein>
    <recommendedName>
        <fullName evidence="7">Reverse transcriptase RNase H-like domain-containing protein</fullName>
    </recommendedName>
</protein>
<dbReference type="InterPro" id="IPR041373">
    <property type="entry name" value="RT_RNaseH"/>
</dbReference>
<dbReference type="Pfam" id="PF17917">
    <property type="entry name" value="RT_RNaseH"/>
    <property type="match status" value="1"/>
</dbReference>
<keyword evidence="3" id="KW-0540">Nuclease</keyword>
<keyword evidence="2" id="KW-0548">Nucleotidyltransferase</keyword>
<evidence type="ECO:0000313" key="9">
    <source>
        <dbReference type="Proteomes" id="UP000295192"/>
    </source>
</evidence>
<sequence>MRCYLEGYRFDIVTDHLALKWLNSTESPTDRIARWALELQQYQFDERYRRENLNVVNLWTAVSRPKSFKSVMKSSGVTLQHTTLFAAGEPDGEAESHGEDHESAIHRGPSKLVGRATACDNAGGQLECGRLDGLYTGILYIKVTPGSATKETQPEAKEDKMKEVFDSAQTARLKASAGLGGSIATASAVELAPKFDGPYKVVKVISPNVVRLLNCCRPPT</sequence>
<dbReference type="Proteomes" id="UP000295192">
    <property type="component" value="Unassembled WGS sequence"/>
</dbReference>
<reference evidence="8 9" key="1">
    <citation type="journal article" date="2019" name="J. Hered.">
        <title>An Improved Genome Assembly for Drosophila navojoa, the Basal Species in the mojavensis Cluster.</title>
        <authorList>
            <person name="Vanderlinde T."/>
            <person name="Dupim E.G."/>
            <person name="Nazario-Yepiz N.O."/>
            <person name="Carvalho A.B."/>
        </authorList>
    </citation>
    <scope>NUCLEOTIDE SEQUENCE [LARGE SCALE GENOMIC DNA]</scope>
    <source>
        <strain evidence="8">Navoj_Jal97</strain>
        <tissue evidence="8">Whole organism</tissue>
    </source>
</reference>
<keyword evidence="4" id="KW-0255">Endonuclease</keyword>
<dbReference type="GO" id="GO:0004519">
    <property type="term" value="F:endonuclease activity"/>
    <property type="evidence" value="ECO:0007669"/>
    <property type="project" value="UniProtKB-KW"/>
</dbReference>
<keyword evidence="9" id="KW-1185">Reference proteome</keyword>
<accession>A0A484AS00</accession>
<dbReference type="EMBL" id="LSRL02001798">
    <property type="protein sequence ID" value="TDG38852.1"/>
    <property type="molecule type" value="Genomic_DNA"/>
</dbReference>
<dbReference type="SUPFAM" id="SSF56672">
    <property type="entry name" value="DNA/RNA polymerases"/>
    <property type="match status" value="1"/>
</dbReference>
<evidence type="ECO:0000313" key="8">
    <source>
        <dbReference type="EMBL" id="TDG38852.1"/>
    </source>
</evidence>
<keyword evidence="5" id="KW-0378">Hydrolase</keyword>
<evidence type="ECO:0000256" key="4">
    <source>
        <dbReference type="ARBA" id="ARBA00022759"/>
    </source>
</evidence>
<evidence type="ECO:0000256" key="6">
    <source>
        <dbReference type="ARBA" id="ARBA00022918"/>
    </source>
</evidence>
<evidence type="ECO:0000259" key="7">
    <source>
        <dbReference type="Pfam" id="PF17917"/>
    </source>
</evidence>
<proteinExistence type="predicted"/>
<dbReference type="AlphaFoldDB" id="A0A484AS00"/>
<dbReference type="GO" id="GO:0003964">
    <property type="term" value="F:RNA-directed DNA polymerase activity"/>
    <property type="evidence" value="ECO:0007669"/>
    <property type="project" value="UniProtKB-KW"/>
</dbReference>
<organism evidence="8 9">
    <name type="scientific">Drosophila navojoa</name>
    <name type="common">Fruit fly</name>
    <dbReference type="NCBI Taxonomy" id="7232"/>
    <lineage>
        <taxon>Eukaryota</taxon>
        <taxon>Metazoa</taxon>
        <taxon>Ecdysozoa</taxon>
        <taxon>Arthropoda</taxon>
        <taxon>Hexapoda</taxon>
        <taxon>Insecta</taxon>
        <taxon>Pterygota</taxon>
        <taxon>Neoptera</taxon>
        <taxon>Endopterygota</taxon>
        <taxon>Diptera</taxon>
        <taxon>Brachycera</taxon>
        <taxon>Muscomorpha</taxon>
        <taxon>Ephydroidea</taxon>
        <taxon>Drosophilidae</taxon>
        <taxon>Drosophila</taxon>
    </lineage>
</organism>
<feature type="non-terminal residue" evidence="8">
    <location>
        <position position="220"/>
    </location>
</feature>
<feature type="domain" description="Reverse transcriptase RNase H-like" evidence="7">
    <location>
        <begin position="1"/>
        <end position="42"/>
    </location>
</feature>
<evidence type="ECO:0000256" key="5">
    <source>
        <dbReference type="ARBA" id="ARBA00022801"/>
    </source>
</evidence>
<name>A0A484AS00_DRONA</name>
<keyword evidence="6" id="KW-0695">RNA-directed DNA polymerase</keyword>